<organism evidence="9 10">
    <name type="scientific">Aristolochia fimbriata</name>
    <name type="common">White veined hardy Dutchman's pipe vine</name>
    <dbReference type="NCBI Taxonomy" id="158543"/>
    <lineage>
        <taxon>Eukaryota</taxon>
        <taxon>Viridiplantae</taxon>
        <taxon>Streptophyta</taxon>
        <taxon>Embryophyta</taxon>
        <taxon>Tracheophyta</taxon>
        <taxon>Spermatophyta</taxon>
        <taxon>Magnoliopsida</taxon>
        <taxon>Magnoliidae</taxon>
        <taxon>Piperales</taxon>
        <taxon>Aristolochiaceae</taxon>
        <taxon>Aristolochia</taxon>
    </lineage>
</organism>
<dbReference type="InterPro" id="IPR029058">
    <property type="entry name" value="AB_hydrolase_fold"/>
</dbReference>
<evidence type="ECO:0000256" key="1">
    <source>
        <dbReference type="ARBA" id="ARBA00004721"/>
    </source>
</evidence>
<proteinExistence type="inferred from homology"/>
<comment type="function">
    <text evidence="6">Epoxide hydrolase involved in the biosynthesis of cucurbitacin and mogroside tetracyclic triterpene natural products (e.g. siamenoside I and mogrosides IV, V and VI). Cucurbitacins have cytotoxic properties and exhibit deterrent taste as a defense barrier against herbivores. Mogrosides are nonsugar highly oxygenated compounds used as high-intensity zero-calorie sweeteners; they also possess pharmacological properties such as regulating immunity, lowering blood sugar and lipid levels, protecting the liver, and acting as antioxidants and antitumor agents. Catalyzes the hydrolysis of aromatic epoxide-containing substrates, such as the conversion of 24,25-epoxycucurbitadienol to 24,25-dihydroxycucurbitadienol.</text>
</comment>
<keyword evidence="10" id="KW-1185">Reference proteome</keyword>
<evidence type="ECO:0000256" key="7">
    <source>
        <dbReference type="ARBA" id="ARBA00093212"/>
    </source>
</evidence>
<dbReference type="EMBL" id="JAINDJ010000002">
    <property type="protein sequence ID" value="KAG9459751.1"/>
    <property type="molecule type" value="Genomic_DNA"/>
</dbReference>
<evidence type="ECO:0000256" key="2">
    <source>
        <dbReference type="ARBA" id="ARBA00013006"/>
    </source>
</evidence>
<dbReference type="GO" id="GO:0004301">
    <property type="term" value="F:epoxide hydrolase activity"/>
    <property type="evidence" value="ECO:0007669"/>
    <property type="project" value="UniProtKB-EC"/>
</dbReference>
<dbReference type="PANTHER" id="PTHR43329">
    <property type="entry name" value="EPOXIDE HYDROLASE"/>
    <property type="match status" value="1"/>
</dbReference>
<dbReference type="Gene3D" id="3.40.50.1820">
    <property type="entry name" value="alpha/beta hydrolase"/>
    <property type="match status" value="1"/>
</dbReference>
<comment type="similarity">
    <text evidence="4">Belongs to the AB hydrolase superfamily. Epoxide hydrolase family.</text>
</comment>
<dbReference type="PRINTS" id="PR00412">
    <property type="entry name" value="EPOXHYDRLASE"/>
</dbReference>
<feature type="domain" description="AB hydrolase-1" evidence="8">
    <location>
        <begin position="27"/>
        <end position="135"/>
    </location>
</feature>
<keyword evidence="3" id="KW-0378">Hydrolase</keyword>
<comment type="caution">
    <text evidence="9">The sequence shown here is derived from an EMBL/GenBank/DDBJ whole genome shotgun (WGS) entry which is preliminary data.</text>
</comment>
<dbReference type="Proteomes" id="UP000825729">
    <property type="component" value="Unassembled WGS sequence"/>
</dbReference>
<evidence type="ECO:0000256" key="3">
    <source>
        <dbReference type="ARBA" id="ARBA00022801"/>
    </source>
</evidence>
<dbReference type="InterPro" id="IPR000639">
    <property type="entry name" value="Epox_hydrolase-like"/>
</dbReference>
<comment type="catalytic activity">
    <reaction evidence="5">
        <text>an epoxide + H2O = an ethanediol</text>
        <dbReference type="Rhea" id="RHEA:19037"/>
        <dbReference type="ChEBI" id="CHEBI:15377"/>
        <dbReference type="ChEBI" id="CHEBI:32955"/>
        <dbReference type="ChEBI" id="CHEBI:140594"/>
        <dbReference type="EC" id="3.3.2.10"/>
    </reaction>
    <physiologicalReaction direction="left-to-right" evidence="5">
        <dbReference type="Rhea" id="RHEA:19038"/>
    </physiologicalReaction>
</comment>
<protein>
    <recommendedName>
        <fullName evidence="2">soluble epoxide hydrolase</fullName>
        <ecNumber evidence="2">3.3.2.10</ecNumber>
    </recommendedName>
</protein>
<accession>A0AAV7FHQ0</accession>
<evidence type="ECO:0000313" key="10">
    <source>
        <dbReference type="Proteomes" id="UP000825729"/>
    </source>
</evidence>
<dbReference type="Pfam" id="PF00561">
    <property type="entry name" value="Abhydrolase_1"/>
    <property type="match status" value="1"/>
</dbReference>
<dbReference type="EC" id="3.3.2.10" evidence="2"/>
<evidence type="ECO:0000256" key="4">
    <source>
        <dbReference type="ARBA" id="ARBA00038334"/>
    </source>
</evidence>
<reference evidence="9 10" key="1">
    <citation type="submission" date="2021-07" db="EMBL/GenBank/DDBJ databases">
        <title>The Aristolochia fimbriata genome: insights into angiosperm evolution, floral development and chemical biosynthesis.</title>
        <authorList>
            <person name="Jiao Y."/>
        </authorList>
    </citation>
    <scope>NUCLEOTIDE SEQUENCE [LARGE SCALE GENOMIC DNA]</scope>
    <source>
        <strain evidence="9">IBCAS-2021</strain>
        <tissue evidence="9">Leaf</tissue>
    </source>
</reference>
<evidence type="ECO:0000259" key="8">
    <source>
        <dbReference type="Pfam" id="PF00561"/>
    </source>
</evidence>
<gene>
    <name evidence="9" type="ORF">H6P81_004259</name>
</gene>
<dbReference type="InterPro" id="IPR000073">
    <property type="entry name" value="AB_hydrolase_1"/>
</dbReference>
<comment type="pathway">
    <text evidence="1">Secondary metabolite biosynthesis; terpenoid biosynthesis.</text>
</comment>
<evidence type="ECO:0000256" key="5">
    <source>
        <dbReference type="ARBA" id="ARBA00051067"/>
    </source>
</evidence>
<dbReference type="FunFam" id="3.40.50.1820:FF:000161">
    <property type="entry name" value="Epoxide hydrolase"/>
    <property type="match status" value="1"/>
</dbReference>
<evidence type="ECO:0000256" key="6">
    <source>
        <dbReference type="ARBA" id="ARBA00058358"/>
    </source>
</evidence>
<evidence type="ECO:0000313" key="9">
    <source>
        <dbReference type="EMBL" id="KAG9459751.1"/>
    </source>
</evidence>
<name>A0AAV7FHQ0_ARIFI</name>
<sequence>MEGVEHRTVSVNGINMHYAEKGEGGAAILFLHGFPELWYSWRHQIVALADKGYRCIAPDLRGFGDTDAPPSLTSYTVFHIVGDFVALLDALGLDKVFVVGHDWGAFMAWYFCLLRPDRVRALVNLSVSYRPFLPSRDLIEGLRQVYGDDYYMCRFQEPGEIEAELATVDPAILMKYFLSYRNPGPIMIPKGSLTHLPAMDIAMPSWVTEDDIAYYAKQHKKRGLTGGVNYYRMINLNVEMLAAWQGVEVKVPSKFVIGDLDLTYHMPGAKEYIHGEQFKKDVPLLEDVVVIQGAAHWIAQERPEEITAHIYDFISKF</sequence>
<dbReference type="AlphaFoldDB" id="A0AAV7FHQ0"/>
<comment type="catalytic activity">
    <reaction evidence="7">
        <text>(24S)-24,25-epoxycucurbitadienol + H2O = (24R)-24,25-dihydroxycucurbitadienol</text>
        <dbReference type="Rhea" id="RHEA:81855"/>
        <dbReference type="ChEBI" id="CHEBI:15377"/>
        <dbReference type="ChEBI" id="CHEBI:229949"/>
        <dbReference type="ChEBI" id="CHEBI:229950"/>
    </reaction>
    <physiologicalReaction direction="left-to-right" evidence="7">
        <dbReference type="Rhea" id="RHEA:81856"/>
    </physiologicalReaction>
</comment>
<dbReference type="PRINTS" id="PR00111">
    <property type="entry name" value="ABHYDROLASE"/>
</dbReference>
<dbReference type="SUPFAM" id="SSF53474">
    <property type="entry name" value="alpha/beta-Hydrolases"/>
    <property type="match status" value="1"/>
</dbReference>